<dbReference type="Gene3D" id="3.40.50.2000">
    <property type="entry name" value="Glycogen Phosphorylase B"/>
    <property type="match status" value="1"/>
</dbReference>
<gene>
    <name evidence="1" type="ORF">PVK06_023292</name>
</gene>
<dbReference type="EMBL" id="JARKNE010000007">
    <property type="protein sequence ID" value="KAK5818357.1"/>
    <property type="molecule type" value="Genomic_DNA"/>
</dbReference>
<keyword evidence="2" id="KW-1185">Reference proteome</keyword>
<dbReference type="SUPFAM" id="SSF53756">
    <property type="entry name" value="UDP-Glycosyltransferase/glycogen phosphorylase"/>
    <property type="match status" value="1"/>
</dbReference>
<protein>
    <submittedName>
        <fullName evidence="1">Uncharacterized protein</fullName>
    </submittedName>
</protein>
<organism evidence="1 2">
    <name type="scientific">Gossypium arboreum</name>
    <name type="common">Tree cotton</name>
    <name type="synonym">Gossypium nanking</name>
    <dbReference type="NCBI Taxonomy" id="29729"/>
    <lineage>
        <taxon>Eukaryota</taxon>
        <taxon>Viridiplantae</taxon>
        <taxon>Streptophyta</taxon>
        <taxon>Embryophyta</taxon>
        <taxon>Tracheophyta</taxon>
        <taxon>Spermatophyta</taxon>
        <taxon>Magnoliopsida</taxon>
        <taxon>eudicotyledons</taxon>
        <taxon>Gunneridae</taxon>
        <taxon>Pentapetalae</taxon>
        <taxon>rosids</taxon>
        <taxon>malvids</taxon>
        <taxon>Malvales</taxon>
        <taxon>Malvaceae</taxon>
        <taxon>Malvoideae</taxon>
        <taxon>Gossypium</taxon>
    </lineage>
</organism>
<reference evidence="1 2" key="1">
    <citation type="submission" date="2023-03" db="EMBL/GenBank/DDBJ databases">
        <title>WGS of Gossypium arboreum.</title>
        <authorList>
            <person name="Yu D."/>
        </authorList>
    </citation>
    <scope>NUCLEOTIDE SEQUENCE [LARGE SCALE GENOMIC DNA]</scope>
    <source>
        <tissue evidence="1">Leaf</tissue>
    </source>
</reference>
<evidence type="ECO:0000313" key="2">
    <source>
        <dbReference type="Proteomes" id="UP001358586"/>
    </source>
</evidence>
<dbReference type="Proteomes" id="UP001358586">
    <property type="component" value="Chromosome 7"/>
</dbReference>
<comment type="caution">
    <text evidence="1">The sequence shown here is derived from an EMBL/GenBank/DDBJ whole genome shotgun (WGS) entry which is preliminary data.</text>
</comment>
<dbReference type="PANTHER" id="PTHR48045:SF31">
    <property type="entry name" value="UDP-GLYCOSYLTRANSFERASE 76B1-LIKE"/>
    <property type="match status" value="1"/>
</dbReference>
<sequence>MANIDKQELTETAWELPDSEQIFLWVIRPGMVRRSKWIESLPNGFQESVGEIGCVVEWTPQKEVLAHAAVGGFGSHCGYL</sequence>
<evidence type="ECO:0000313" key="1">
    <source>
        <dbReference type="EMBL" id="KAK5818357.1"/>
    </source>
</evidence>
<dbReference type="PANTHER" id="PTHR48045">
    <property type="entry name" value="UDP-GLYCOSYLTRANSFERASE 72B1"/>
    <property type="match status" value="1"/>
</dbReference>
<proteinExistence type="predicted"/>
<accession>A0ABR0PAW7</accession>
<name>A0ABR0PAW7_GOSAR</name>